<comment type="subunit">
    <text evidence="3">Homodimer.</text>
</comment>
<keyword evidence="2 3" id="KW-0143">Chaperone</keyword>
<dbReference type="SUPFAM" id="SSF51064">
    <property type="entry name" value="Head domain of nucleotide exchange factor GrpE"/>
    <property type="match status" value="1"/>
</dbReference>
<comment type="similarity">
    <text evidence="1 3 5">Belongs to the GrpE family.</text>
</comment>
<dbReference type="PROSITE" id="PS01071">
    <property type="entry name" value="GRPE"/>
    <property type="match status" value="1"/>
</dbReference>
<dbReference type="GO" id="GO:0005737">
    <property type="term" value="C:cytoplasm"/>
    <property type="evidence" value="ECO:0007669"/>
    <property type="project" value="UniProtKB-SubCell"/>
</dbReference>
<evidence type="ECO:0000313" key="6">
    <source>
        <dbReference type="EMBL" id="ADD09155.1"/>
    </source>
</evidence>
<dbReference type="RefSeq" id="WP_008083826.1">
    <property type="nucleotide sequence ID" value="NC_013926.1"/>
</dbReference>
<dbReference type="HOGENOM" id="CLU_057217_5_2_2"/>
<evidence type="ECO:0000256" key="1">
    <source>
        <dbReference type="ARBA" id="ARBA00009054"/>
    </source>
</evidence>
<dbReference type="GeneID" id="8828309"/>
<dbReference type="InterPro" id="IPR000740">
    <property type="entry name" value="GrpE"/>
</dbReference>
<dbReference type="GO" id="GO:0006457">
    <property type="term" value="P:protein folding"/>
    <property type="evidence" value="ECO:0007669"/>
    <property type="project" value="InterPro"/>
</dbReference>
<dbReference type="SUPFAM" id="SSF58014">
    <property type="entry name" value="Coiled-coil domain of nucleotide exchange factor GrpE"/>
    <property type="match status" value="1"/>
</dbReference>
<dbReference type="eggNOG" id="arCOG04772">
    <property type="taxonomic scope" value="Archaea"/>
</dbReference>
<dbReference type="GO" id="GO:0000774">
    <property type="term" value="F:adenyl-nucleotide exchange factor activity"/>
    <property type="evidence" value="ECO:0007669"/>
    <property type="project" value="InterPro"/>
</dbReference>
<dbReference type="Gene3D" id="2.30.22.10">
    <property type="entry name" value="Head domain of nucleotide exchange factor GrpE"/>
    <property type="match status" value="1"/>
</dbReference>
<dbReference type="HAMAP" id="MF_01151">
    <property type="entry name" value="GrpE"/>
    <property type="match status" value="1"/>
</dbReference>
<evidence type="ECO:0000256" key="4">
    <source>
        <dbReference type="RuleBase" id="RU000639"/>
    </source>
</evidence>
<dbReference type="PANTHER" id="PTHR21237:SF23">
    <property type="entry name" value="GRPE PROTEIN HOMOLOG, MITOCHONDRIAL"/>
    <property type="match status" value="1"/>
</dbReference>
<reference evidence="6" key="1">
    <citation type="submission" date="2010-02" db="EMBL/GenBank/DDBJ databases">
        <title>Complete sequence of Aciduliprofundum boonei T469.</title>
        <authorList>
            <consortium name="US DOE Joint Genome Institute"/>
            <person name="Lucas S."/>
            <person name="Copeland A."/>
            <person name="Lapidus A."/>
            <person name="Cheng J.-F."/>
            <person name="Bruce D."/>
            <person name="Goodwin L."/>
            <person name="Pitluck S."/>
            <person name="Saunders E."/>
            <person name="Detter J.C."/>
            <person name="Han C."/>
            <person name="Tapia R."/>
            <person name="Land M."/>
            <person name="Hauser L."/>
            <person name="Kyrpides N."/>
            <person name="Mikhailova N."/>
            <person name="Flores G."/>
            <person name="Reysenbach A.-L."/>
            <person name="Woyke T."/>
        </authorList>
    </citation>
    <scope>NUCLEOTIDE SEQUENCE</scope>
    <source>
        <strain evidence="6">T469</strain>
    </source>
</reference>
<evidence type="ECO:0000256" key="3">
    <source>
        <dbReference type="HAMAP-Rule" id="MF_01151"/>
    </source>
</evidence>
<protein>
    <recommendedName>
        <fullName evidence="3 4">Protein GrpE</fullName>
    </recommendedName>
    <alternativeName>
        <fullName evidence="3">HSP-70 cofactor</fullName>
    </alternativeName>
</protein>
<dbReference type="Gene3D" id="3.90.20.20">
    <property type="match status" value="1"/>
</dbReference>
<proteinExistence type="inferred from homology"/>
<dbReference type="InterPro" id="IPR009012">
    <property type="entry name" value="GrpE_head"/>
</dbReference>
<evidence type="ECO:0000256" key="5">
    <source>
        <dbReference type="RuleBase" id="RU004478"/>
    </source>
</evidence>
<dbReference type="Pfam" id="PF01025">
    <property type="entry name" value="GrpE"/>
    <property type="match status" value="1"/>
</dbReference>
<dbReference type="OrthoDB" id="372230at2157"/>
<dbReference type="STRING" id="439481.Aboo_1347"/>
<evidence type="ECO:0000313" key="7">
    <source>
        <dbReference type="Proteomes" id="UP000001400"/>
    </source>
</evidence>
<dbReference type="KEGG" id="abi:Aboo_1347"/>
<dbReference type="Proteomes" id="UP000001400">
    <property type="component" value="Chromosome"/>
</dbReference>
<accession>B5ICS2</accession>
<dbReference type="AlphaFoldDB" id="B5ICS2"/>
<keyword evidence="3 4" id="KW-0346">Stress response</keyword>
<name>B5ICS2_ACIB4</name>
<gene>
    <name evidence="3" type="primary">grpE</name>
    <name evidence="6" type="ordered locus">Aboo_1347</name>
</gene>
<dbReference type="PANTHER" id="PTHR21237">
    <property type="entry name" value="GRPE PROTEIN"/>
    <property type="match status" value="1"/>
</dbReference>
<dbReference type="PRINTS" id="PR00773">
    <property type="entry name" value="GRPEPROTEIN"/>
</dbReference>
<sequence length="150" mass="17901">MCEDIEKIKKERDEYKDKYLRKLAEMDNYRKMMEREKNMEIERCRIEIIKEFLEPYESLRKAVESIPKNMKDGIELILKQMEKIMKNLGLREIEAIGKKFDPMLHEAIGVVEGDEDDIVVEEYQKGYMLGDIVLRHSKVLVSKKEVNKDE</sequence>
<dbReference type="EMBL" id="CP001941">
    <property type="protein sequence ID" value="ADD09155.1"/>
    <property type="molecule type" value="Genomic_DNA"/>
</dbReference>
<dbReference type="CDD" id="cd00446">
    <property type="entry name" value="GrpE"/>
    <property type="match status" value="1"/>
</dbReference>
<dbReference type="GO" id="GO:0042803">
    <property type="term" value="F:protein homodimerization activity"/>
    <property type="evidence" value="ECO:0007669"/>
    <property type="project" value="InterPro"/>
</dbReference>
<comment type="subcellular location">
    <subcellularLocation>
        <location evidence="3">Cytoplasm</location>
    </subcellularLocation>
</comment>
<organism evidence="6 7">
    <name type="scientific">Aciduliprofundum boonei (strain DSM 19572 / T469)</name>
    <dbReference type="NCBI Taxonomy" id="439481"/>
    <lineage>
        <taxon>Archaea</taxon>
        <taxon>Methanobacteriati</taxon>
        <taxon>Thermoplasmatota</taxon>
        <taxon>DHVE2 group</taxon>
        <taxon>Candidatus Aciduliprofundum</taxon>
    </lineage>
</organism>
<dbReference type="GO" id="GO:0051087">
    <property type="term" value="F:protein-folding chaperone binding"/>
    <property type="evidence" value="ECO:0007669"/>
    <property type="project" value="InterPro"/>
</dbReference>
<dbReference type="InterPro" id="IPR013805">
    <property type="entry name" value="GrpE_CC"/>
</dbReference>
<keyword evidence="3" id="KW-0963">Cytoplasm</keyword>
<evidence type="ECO:0000256" key="2">
    <source>
        <dbReference type="ARBA" id="ARBA00023186"/>
    </source>
</evidence>
<comment type="function">
    <text evidence="3 4">Participates actively in the response to hyperosmotic and heat shock by preventing the aggregation of stress-denatured proteins, in association with DnaK and GrpE. It is the nucleotide exchange factor for DnaK and may function as a thermosensor. Unfolded proteins bind initially to DnaJ; upon interaction with the DnaJ-bound protein, DnaK hydrolyzes its bound ATP, resulting in the formation of a stable complex. GrpE releases ADP from DnaK; ATP binding to DnaK triggers the release of the substrate protein, thus completing the reaction cycle. Several rounds of ATP-dependent interactions between DnaJ, DnaK and GrpE are required for fully efficient folding.</text>
</comment>
<keyword evidence="7" id="KW-1185">Reference proteome</keyword>
<dbReference type="GO" id="GO:0051082">
    <property type="term" value="F:unfolded protein binding"/>
    <property type="evidence" value="ECO:0007669"/>
    <property type="project" value="TreeGrafter"/>
</dbReference>